<evidence type="ECO:0000313" key="4">
    <source>
        <dbReference type="EMBL" id="OLF53516.1"/>
    </source>
</evidence>
<dbReference type="GO" id="GO:0016705">
    <property type="term" value="F:oxidoreductase activity, acting on paired donors, with incorporation or reduction of molecular oxygen"/>
    <property type="evidence" value="ECO:0007669"/>
    <property type="project" value="InterPro"/>
</dbReference>
<keyword evidence="3" id="KW-0560">Oxidoreductase</keyword>
<dbReference type="PANTHER" id="PTHR46696:SF1">
    <property type="entry name" value="CYTOCHROME P450 YJIB-RELATED"/>
    <property type="match status" value="1"/>
</dbReference>
<keyword evidence="3" id="KW-0503">Monooxygenase</keyword>
<comment type="cofactor">
    <cofactor evidence="1">
        <name>heme</name>
        <dbReference type="ChEBI" id="CHEBI:30413"/>
    </cofactor>
</comment>
<dbReference type="InterPro" id="IPR001128">
    <property type="entry name" value="Cyt_P450"/>
</dbReference>
<dbReference type="PROSITE" id="PS00086">
    <property type="entry name" value="CYTOCHROME_P450"/>
    <property type="match status" value="1"/>
</dbReference>
<protein>
    <recommendedName>
        <fullName evidence="6">Cytochrome P450</fullName>
    </recommendedName>
</protein>
<evidence type="ECO:0000256" key="1">
    <source>
        <dbReference type="ARBA" id="ARBA00001971"/>
    </source>
</evidence>
<evidence type="ECO:0000256" key="2">
    <source>
        <dbReference type="ARBA" id="ARBA00010617"/>
    </source>
</evidence>
<name>A0A1Q8EP06_9PSED</name>
<accession>A0A1Q8EP06</accession>
<dbReference type="EMBL" id="MSCT01000014">
    <property type="protein sequence ID" value="OLF53516.1"/>
    <property type="molecule type" value="Genomic_DNA"/>
</dbReference>
<comment type="similarity">
    <text evidence="2 3">Belongs to the cytochrome P450 family.</text>
</comment>
<dbReference type="OrthoDB" id="4258484at2"/>
<gene>
    <name evidence="4" type="ORF">BTN82_17330</name>
</gene>
<sequence>MPGDEFDPRVFEHNDERFIADPYPFYAYMRRCSPRYRAAHLFGGAWLVFCHDDARQLLCDPRLSTSRARLPVAGLRAEQRAEFEDMFRAFDGWIAFNEDHRHLCMRQHALKAAVQLRPENLLPRVRRLIDTLMRQRAEPGRFDVMQDLATPLPGLALAELLGVPAADAPRLKSWSQDISRLYGSTNLAPQDIRPIRDSALALLGYLDEIARSDNHEGSLLHELMGMEVKGYRPGRSEAVAQVVMLLFAALEPTAYLVGNAIAALQAHPDQLALVQQEPELLDALVEETLRYDTPVQFVGRLVREAFTWKDCRMETGQVVLSYVASAHRDAGHYHQPDSFRLKRSDSQHLAFGQGAHYCLGAPAVRVIAAETLGAVLRHYPTLAPAPGAATRFNSNLGFRGRTSLVLC</sequence>
<evidence type="ECO:0000256" key="3">
    <source>
        <dbReference type="RuleBase" id="RU000461"/>
    </source>
</evidence>
<dbReference type="GO" id="GO:0004497">
    <property type="term" value="F:monooxygenase activity"/>
    <property type="evidence" value="ECO:0007669"/>
    <property type="project" value="UniProtKB-KW"/>
</dbReference>
<dbReference type="InterPro" id="IPR036396">
    <property type="entry name" value="Cyt_P450_sf"/>
</dbReference>
<keyword evidence="3" id="KW-0349">Heme</keyword>
<reference evidence="4 5" key="1">
    <citation type="submission" date="2016-12" db="EMBL/GenBank/DDBJ databases">
        <authorList>
            <person name="Song W.-J."/>
            <person name="Kurnit D.M."/>
        </authorList>
    </citation>
    <scope>NUCLEOTIDE SEQUENCE [LARGE SCALE GENOMIC DNA]</scope>
    <source>
        <strain evidence="4 5">PCL1601</strain>
    </source>
</reference>
<dbReference type="InterPro" id="IPR002397">
    <property type="entry name" value="Cyt_P450_B"/>
</dbReference>
<dbReference type="PRINTS" id="PR00359">
    <property type="entry name" value="BP450"/>
</dbReference>
<dbReference type="GO" id="GO:0020037">
    <property type="term" value="F:heme binding"/>
    <property type="evidence" value="ECO:0007669"/>
    <property type="project" value="InterPro"/>
</dbReference>
<dbReference type="RefSeq" id="WP_075120347.1">
    <property type="nucleotide sequence ID" value="NZ_MSCT01000014.1"/>
</dbReference>
<keyword evidence="3" id="KW-0408">Iron</keyword>
<dbReference type="SUPFAM" id="SSF48264">
    <property type="entry name" value="Cytochrome P450"/>
    <property type="match status" value="1"/>
</dbReference>
<dbReference type="AlphaFoldDB" id="A0A1Q8EP06"/>
<dbReference type="Proteomes" id="UP000185578">
    <property type="component" value="Unassembled WGS sequence"/>
</dbReference>
<dbReference type="Gene3D" id="1.10.630.10">
    <property type="entry name" value="Cytochrome P450"/>
    <property type="match status" value="1"/>
</dbReference>
<evidence type="ECO:0008006" key="6">
    <source>
        <dbReference type="Google" id="ProtNLM"/>
    </source>
</evidence>
<dbReference type="Pfam" id="PF00067">
    <property type="entry name" value="p450"/>
    <property type="match status" value="1"/>
</dbReference>
<proteinExistence type="inferred from homology"/>
<keyword evidence="3" id="KW-0479">Metal-binding</keyword>
<dbReference type="PANTHER" id="PTHR46696">
    <property type="entry name" value="P450, PUTATIVE (EUROFUNG)-RELATED"/>
    <property type="match status" value="1"/>
</dbReference>
<organism evidence="4 5">
    <name type="scientific">Pseudomonas chlororaphis</name>
    <dbReference type="NCBI Taxonomy" id="587753"/>
    <lineage>
        <taxon>Bacteria</taxon>
        <taxon>Pseudomonadati</taxon>
        <taxon>Pseudomonadota</taxon>
        <taxon>Gammaproteobacteria</taxon>
        <taxon>Pseudomonadales</taxon>
        <taxon>Pseudomonadaceae</taxon>
        <taxon>Pseudomonas</taxon>
    </lineage>
</organism>
<evidence type="ECO:0000313" key="5">
    <source>
        <dbReference type="Proteomes" id="UP000185578"/>
    </source>
</evidence>
<dbReference type="GO" id="GO:0005506">
    <property type="term" value="F:iron ion binding"/>
    <property type="evidence" value="ECO:0007669"/>
    <property type="project" value="InterPro"/>
</dbReference>
<dbReference type="InterPro" id="IPR017972">
    <property type="entry name" value="Cyt_P450_CS"/>
</dbReference>
<comment type="caution">
    <text evidence="4">The sequence shown here is derived from an EMBL/GenBank/DDBJ whole genome shotgun (WGS) entry which is preliminary data.</text>
</comment>